<proteinExistence type="predicted"/>
<name>A0A7W6FWA6_9HYPH</name>
<dbReference type="RefSeq" id="WP_090966045.1">
    <property type="nucleotide sequence ID" value="NZ_FOOA01000024.1"/>
</dbReference>
<feature type="region of interest" description="Disordered" evidence="1">
    <location>
        <begin position="1"/>
        <end position="72"/>
    </location>
</feature>
<dbReference type="Proteomes" id="UP000531216">
    <property type="component" value="Unassembled WGS sequence"/>
</dbReference>
<feature type="compositionally biased region" description="Low complexity" evidence="1">
    <location>
        <begin position="1"/>
        <end position="12"/>
    </location>
</feature>
<reference evidence="2 3" key="1">
    <citation type="submission" date="2020-08" db="EMBL/GenBank/DDBJ databases">
        <title>Genomic Encyclopedia of Type Strains, Phase IV (KMG-IV): sequencing the most valuable type-strain genomes for metagenomic binning, comparative biology and taxonomic classification.</title>
        <authorList>
            <person name="Goeker M."/>
        </authorList>
    </citation>
    <scope>NUCLEOTIDE SEQUENCE [LARGE SCALE GENOMIC DNA]</scope>
    <source>
        <strain evidence="2 3">DSM 25024</strain>
    </source>
</reference>
<feature type="compositionally biased region" description="Basic and acidic residues" evidence="1">
    <location>
        <begin position="60"/>
        <end position="72"/>
    </location>
</feature>
<evidence type="ECO:0000313" key="3">
    <source>
        <dbReference type="Proteomes" id="UP000531216"/>
    </source>
</evidence>
<dbReference type="AlphaFoldDB" id="A0A7W6FWA6"/>
<comment type="caution">
    <text evidence="2">The sequence shown here is derived from an EMBL/GenBank/DDBJ whole genome shotgun (WGS) entry which is preliminary data.</text>
</comment>
<accession>A0A7W6FWA6</accession>
<evidence type="ECO:0000256" key="1">
    <source>
        <dbReference type="SAM" id="MobiDB-lite"/>
    </source>
</evidence>
<gene>
    <name evidence="2" type="ORF">GGR05_004166</name>
</gene>
<dbReference type="EMBL" id="JACIDO010000015">
    <property type="protein sequence ID" value="MBB3937996.1"/>
    <property type="molecule type" value="Genomic_DNA"/>
</dbReference>
<keyword evidence="3" id="KW-1185">Reference proteome</keyword>
<evidence type="ECO:0000313" key="2">
    <source>
        <dbReference type="EMBL" id="MBB3937996.1"/>
    </source>
</evidence>
<sequence length="72" mass="7443">MSNIEDVPTGPGRDPGPPDSPLPMGEPPEPMVGPDEIREPSDTPVPVEPDPDEGPGHLPGDIERAEAAGRTA</sequence>
<protein>
    <submittedName>
        <fullName evidence="2">Uncharacterized protein</fullName>
    </submittedName>
</protein>
<feature type="compositionally biased region" description="Pro residues" evidence="1">
    <location>
        <begin position="14"/>
        <end position="31"/>
    </location>
</feature>
<organism evidence="2 3">
    <name type="scientific">Aureimonas phyllosphaerae</name>
    <dbReference type="NCBI Taxonomy" id="1166078"/>
    <lineage>
        <taxon>Bacteria</taxon>
        <taxon>Pseudomonadati</taxon>
        <taxon>Pseudomonadota</taxon>
        <taxon>Alphaproteobacteria</taxon>
        <taxon>Hyphomicrobiales</taxon>
        <taxon>Aurantimonadaceae</taxon>
        <taxon>Aureimonas</taxon>
    </lineage>
</organism>